<dbReference type="GO" id="GO:0004713">
    <property type="term" value="F:protein tyrosine kinase activity"/>
    <property type="evidence" value="ECO:0007669"/>
    <property type="project" value="TreeGrafter"/>
</dbReference>
<comment type="subcellular location">
    <subcellularLocation>
        <location evidence="1">Cell membrane</location>
        <topology evidence="1">Multi-pass membrane protein</topology>
    </subcellularLocation>
</comment>
<feature type="transmembrane region" description="Helical" evidence="6">
    <location>
        <begin position="83"/>
        <end position="102"/>
    </location>
</feature>
<evidence type="ECO:0000256" key="6">
    <source>
        <dbReference type="SAM" id="Phobius"/>
    </source>
</evidence>
<reference evidence="9" key="1">
    <citation type="submission" date="2018-05" db="EMBL/GenBank/DDBJ databases">
        <authorList>
            <person name="Lanie J.A."/>
            <person name="Ng W.-L."/>
            <person name="Kazmierczak K.M."/>
            <person name="Andrzejewski T.M."/>
            <person name="Davidsen T.M."/>
            <person name="Wayne K.J."/>
            <person name="Tettelin H."/>
            <person name="Glass J.I."/>
            <person name="Rusch D."/>
            <person name="Podicherti R."/>
            <person name="Tsui H.-C.T."/>
            <person name="Winkler M.E."/>
        </authorList>
    </citation>
    <scope>NUCLEOTIDE SEQUENCE</scope>
</reference>
<sequence>MSPHEKKIFSLVEKHPTIVSDPVERKRIAELNGMSEKTLRNRLADLKRYGVIGDKRKSKKNVTLPETKVLQGNVLLFWNSRRFIFKNTIIVTGIALIISLLLPKWYASKAVVLSSGAGQFNFLSSISPIPVADFGLSTINEDINNFIAILQSRTVKEYMVNKFNLVDRYKQRDIEFAMEAFEEKMELEVTEEGTLEISIIDKDPLVAKQMVSETLFMLDQINQNIGMEAGKYNREFLERRLNQNKHDLEKAEFALKTFQEKTGIIDLVAQLSSTMQMSAQAYNSIFEAYTELYAKKIETETELAVAKTTLSINNPTIMQLEKLLNEQIFQLEQLMIKLDEKLQYLLSNITPTQVDAVPNIEFSVSFNSLPSLGLENGRLIREVELQSRIQELLIPQFEQAKLEETKNIPTLQVIDKPKVALNKAKPKRALIVIGATLMSILLSIIFIYTDHHTRDLRTALKRT</sequence>
<evidence type="ECO:0000256" key="1">
    <source>
        <dbReference type="ARBA" id="ARBA00004651"/>
    </source>
</evidence>
<evidence type="ECO:0000256" key="2">
    <source>
        <dbReference type="ARBA" id="ARBA00022475"/>
    </source>
</evidence>
<keyword evidence="4 6" id="KW-1133">Transmembrane helix</keyword>
<dbReference type="PANTHER" id="PTHR32309">
    <property type="entry name" value="TYROSINE-PROTEIN KINASE"/>
    <property type="match status" value="1"/>
</dbReference>
<dbReference type="InterPro" id="IPR032807">
    <property type="entry name" value="GNVR"/>
</dbReference>
<organism evidence="9">
    <name type="scientific">marine metagenome</name>
    <dbReference type="NCBI Taxonomy" id="408172"/>
    <lineage>
        <taxon>unclassified sequences</taxon>
        <taxon>metagenomes</taxon>
        <taxon>ecological metagenomes</taxon>
    </lineage>
</organism>
<dbReference type="AlphaFoldDB" id="A0A381Y6G2"/>
<name>A0A381Y6G2_9ZZZZ</name>
<feature type="domain" description="Tyrosine-protein kinase G-rich" evidence="8">
    <location>
        <begin position="378"/>
        <end position="447"/>
    </location>
</feature>
<dbReference type="InterPro" id="IPR003856">
    <property type="entry name" value="LPS_length_determ_N"/>
</dbReference>
<gene>
    <name evidence="9" type="ORF">METZ01_LOCUS124937</name>
</gene>
<keyword evidence="3 6" id="KW-0812">Transmembrane</keyword>
<evidence type="ECO:0000259" key="8">
    <source>
        <dbReference type="Pfam" id="PF13807"/>
    </source>
</evidence>
<proteinExistence type="predicted"/>
<evidence type="ECO:0008006" key="10">
    <source>
        <dbReference type="Google" id="ProtNLM"/>
    </source>
</evidence>
<dbReference type="EMBL" id="UINC01017399">
    <property type="protein sequence ID" value="SVA72083.1"/>
    <property type="molecule type" value="Genomic_DNA"/>
</dbReference>
<feature type="domain" description="Polysaccharide chain length determinant N-terminal" evidence="7">
    <location>
        <begin position="77"/>
        <end position="162"/>
    </location>
</feature>
<dbReference type="InterPro" id="IPR050445">
    <property type="entry name" value="Bact_polysacc_biosynth/exp"/>
</dbReference>
<dbReference type="PANTHER" id="PTHR32309:SF13">
    <property type="entry name" value="FERRIC ENTEROBACTIN TRANSPORT PROTEIN FEPE"/>
    <property type="match status" value="1"/>
</dbReference>
<dbReference type="Pfam" id="PF02706">
    <property type="entry name" value="Wzz"/>
    <property type="match status" value="1"/>
</dbReference>
<keyword evidence="2" id="KW-1003">Cell membrane</keyword>
<evidence type="ECO:0000256" key="5">
    <source>
        <dbReference type="ARBA" id="ARBA00023136"/>
    </source>
</evidence>
<evidence type="ECO:0000313" key="9">
    <source>
        <dbReference type="EMBL" id="SVA72083.1"/>
    </source>
</evidence>
<evidence type="ECO:0000259" key="7">
    <source>
        <dbReference type="Pfam" id="PF02706"/>
    </source>
</evidence>
<feature type="transmembrane region" description="Helical" evidence="6">
    <location>
        <begin position="429"/>
        <end position="448"/>
    </location>
</feature>
<keyword evidence="5 6" id="KW-0472">Membrane</keyword>
<accession>A0A381Y6G2</accession>
<dbReference type="GO" id="GO:0005886">
    <property type="term" value="C:plasma membrane"/>
    <property type="evidence" value="ECO:0007669"/>
    <property type="project" value="UniProtKB-SubCell"/>
</dbReference>
<protein>
    <recommendedName>
        <fullName evidence="10">Polysaccharide chain length determinant N-terminal domain-containing protein</fullName>
    </recommendedName>
</protein>
<dbReference type="Pfam" id="PF13807">
    <property type="entry name" value="GNVR"/>
    <property type="match status" value="1"/>
</dbReference>
<evidence type="ECO:0000256" key="4">
    <source>
        <dbReference type="ARBA" id="ARBA00022989"/>
    </source>
</evidence>
<evidence type="ECO:0000256" key="3">
    <source>
        <dbReference type="ARBA" id="ARBA00022692"/>
    </source>
</evidence>